<evidence type="ECO:0000259" key="1">
    <source>
        <dbReference type="Pfam" id="PF09836"/>
    </source>
</evidence>
<dbReference type="EMBL" id="JACHHT010000002">
    <property type="protein sequence ID" value="MBB6522849.1"/>
    <property type="molecule type" value="Genomic_DNA"/>
</dbReference>
<protein>
    <recommendedName>
        <fullName evidence="5">DUF2063 domain-containing protein</fullName>
    </recommendedName>
</protein>
<sequence>MSKSNLQQLQHSMASHLRDPANVAGPADIERRRLKIYQDLIFNNIEGFISGAFPVLRDLYSDEHWLALVRTFVIQHESHSPYFLHISQEFLQFLQNEYEMGPNDPMFMLELAHYEWTELALDVSEEKEPDTTELQSLDDASLLEQSLRLSPLAWPLSYQFPVHEIGPDFQPEEAPEQNTFLVVYRQDEDVKFIQSNAVTIRLLLLLAEQDQRSLKEVLLQLAEEMQHPEPEQILSFGLGLVRDMLSKLILY</sequence>
<dbReference type="Pfam" id="PF22106">
    <property type="entry name" value="NGO1945_C"/>
    <property type="match status" value="1"/>
</dbReference>
<keyword evidence="4" id="KW-1185">Reference proteome</keyword>
<gene>
    <name evidence="3" type="ORF">HNR48_003134</name>
</gene>
<dbReference type="InParanoid" id="A0A7X0JV44"/>
<dbReference type="AlphaFoldDB" id="A0A7X0JV44"/>
<dbReference type="RefSeq" id="WP_166845098.1">
    <property type="nucleotide sequence ID" value="NZ_JAAONY010000002.1"/>
</dbReference>
<evidence type="ECO:0008006" key="5">
    <source>
        <dbReference type="Google" id="ProtNLM"/>
    </source>
</evidence>
<feature type="domain" description="Putative DNA-binding" evidence="1">
    <location>
        <begin position="8"/>
        <end position="94"/>
    </location>
</feature>
<dbReference type="InterPro" id="IPR054098">
    <property type="entry name" value="NGO1945-like_C"/>
</dbReference>
<dbReference type="Gene3D" id="3.90.930.50">
    <property type="match status" value="1"/>
</dbReference>
<reference evidence="3 4" key="1">
    <citation type="submission" date="2020-08" db="EMBL/GenBank/DDBJ databases">
        <title>Genomic Encyclopedia of Type Strains, Phase IV (KMG-IV): sequencing the most valuable type-strain genomes for metagenomic binning, comparative biology and taxonomic classification.</title>
        <authorList>
            <person name="Goeker M."/>
        </authorList>
    </citation>
    <scope>NUCLEOTIDE SEQUENCE [LARGE SCALE GENOMIC DNA]</scope>
    <source>
        <strain evidence="3 4">DSM 22368</strain>
    </source>
</reference>
<proteinExistence type="predicted"/>
<dbReference type="InterPro" id="IPR018640">
    <property type="entry name" value="DUF2063"/>
</dbReference>
<evidence type="ECO:0000313" key="4">
    <source>
        <dbReference type="Proteomes" id="UP000528457"/>
    </source>
</evidence>
<dbReference type="Proteomes" id="UP000528457">
    <property type="component" value="Unassembled WGS sequence"/>
</dbReference>
<comment type="caution">
    <text evidence="3">The sequence shown here is derived from an EMBL/GenBank/DDBJ whole genome shotgun (WGS) entry which is preliminary data.</text>
</comment>
<evidence type="ECO:0000259" key="2">
    <source>
        <dbReference type="Pfam" id="PF22106"/>
    </source>
</evidence>
<evidence type="ECO:0000313" key="3">
    <source>
        <dbReference type="EMBL" id="MBB6522849.1"/>
    </source>
</evidence>
<name>A0A7X0JV44_9GAMM</name>
<dbReference type="InterPro" id="IPR044922">
    <property type="entry name" value="DUF2063_N_sf"/>
</dbReference>
<dbReference type="Gene3D" id="1.10.150.690">
    <property type="entry name" value="DUF2063"/>
    <property type="match status" value="1"/>
</dbReference>
<dbReference type="Pfam" id="PF09836">
    <property type="entry name" value="DUF2063"/>
    <property type="match status" value="1"/>
</dbReference>
<organism evidence="3 4">
    <name type="scientific">Pseudoteredinibacter isoporae</name>
    <dbReference type="NCBI Taxonomy" id="570281"/>
    <lineage>
        <taxon>Bacteria</taxon>
        <taxon>Pseudomonadati</taxon>
        <taxon>Pseudomonadota</taxon>
        <taxon>Gammaproteobacteria</taxon>
        <taxon>Cellvibrionales</taxon>
        <taxon>Cellvibrionaceae</taxon>
        <taxon>Pseudoteredinibacter</taxon>
    </lineage>
</organism>
<accession>A0A7X0JV44</accession>
<feature type="domain" description="NGO1945-like C-terminal" evidence="2">
    <location>
        <begin position="150"/>
        <end position="244"/>
    </location>
</feature>